<feature type="region of interest" description="Disordered" evidence="1">
    <location>
        <begin position="381"/>
        <end position="408"/>
    </location>
</feature>
<feature type="compositionally biased region" description="Basic residues" evidence="1">
    <location>
        <begin position="530"/>
        <end position="541"/>
    </location>
</feature>
<evidence type="ECO:0000256" key="1">
    <source>
        <dbReference type="SAM" id="MobiDB-lite"/>
    </source>
</evidence>
<organism evidence="4 5">
    <name type="scientific">[Candida] anglica</name>
    <dbReference type="NCBI Taxonomy" id="148631"/>
    <lineage>
        <taxon>Eukaryota</taxon>
        <taxon>Fungi</taxon>
        <taxon>Dikarya</taxon>
        <taxon>Ascomycota</taxon>
        <taxon>Saccharomycotina</taxon>
        <taxon>Pichiomycetes</taxon>
        <taxon>Debaryomycetaceae</taxon>
        <taxon>Kurtzmaniella</taxon>
    </lineage>
</organism>
<name>A0ABP0E6U2_9ASCO</name>
<feature type="region of interest" description="Disordered" evidence="1">
    <location>
        <begin position="521"/>
        <end position="550"/>
    </location>
</feature>
<feature type="compositionally biased region" description="Polar residues" evidence="1">
    <location>
        <begin position="385"/>
        <end position="405"/>
    </location>
</feature>
<evidence type="ECO:0000259" key="3">
    <source>
        <dbReference type="Pfam" id="PF25995"/>
    </source>
</evidence>
<keyword evidence="2" id="KW-1133">Transmembrane helix</keyword>
<proteinExistence type="predicted"/>
<dbReference type="EMBL" id="OZ004254">
    <property type="protein sequence ID" value="CAK7895545.1"/>
    <property type="molecule type" value="Genomic_DNA"/>
</dbReference>
<keyword evidence="2" id="KW-0472">Membrane</keyword>
<protein>
    <recommendedName>
        <fullName evidence="3">STB6-like N-terminal domain-containing protein</fullName>
    </recommendedName>
</protein>
<keyword evidence="5" id="KW-1185">Reference proteome</keyword>
<evidence type="ECO:0000313" key="5">
    <source>
        <dbReference type="Proteomes" id="UP001497600"/>
    </source>
</evidence>
<dbReference type="PANTHER" id="PTHR31011">
    <property type="entry name" value="PROTEIN STB2-RELATED"/>
    <property type="match status" value="1"/>
</dbReference>
<sequence length="989" mass="111984">MTTSDSNTSNRDVITYIFPDFNAVKYFQRDFIAQNEFHIIEETKESGVDIYLVEQWVNNRKIGTIVSTFTGNPKTTVSVIKFTVIKKLSRYYPTRFQEYLNELILNHAKVKRVEPTTNHSTGEHTETSNVGSGSEVLFVTNLTTLPSNLNLIPILSGDPRTVGDDYVINSNLKKLHCSGRSLSLITEKISVACEDKFRQMYKIYSMNIPVKFAIKELINLIQTCLFYFDLLDARYCDGLLCSKTEEAIINWWNFIGLPHFNIKPSPKNGILPARAVAAIISFLISVKLRLQLIGGCDVPKDPFDFENFMLSIGQFQKQYKLEKRRKLDLDTLSKLFSTTNSSIGSDANHNVGISTSSINYSTNSFNKDLLFEDNFAVDQHRRNSNPRYDTTNSPSLYTPNSTGGMSSYRKNKNYYSKELKKLTNVVKNTVQDHISAVNRDEGSYYNNQNGGKSNGIRRNKLSKLSELSPIEVETLDLELLVKNFLTGKRLIRLWYGNLNPGGDIEGGSKLSRINLSLNVSSGNKGSSNNHHGHHHSHHHHSYGSSAVNANSDPSALSMKHYKFVSLKDEITATPYVIPGSTRNEYSRYSRGFNKMKLGLPGRKSQLLMAQARQQLVEERQTNGLEVPSGTDANSTSLVDSLLQITAESKPGQEVGVDNASLNSQAEATDCNRDGNALENLYIGLSRRNSYPSVARCGEVNLNIIEFTKRKEISRSKSPPRRRSASFSLVESYVNKTNDISMATVEKLSADYLRSLRKLNLLNQERIFISKEESPSVISETLIKKLYGQLNLELIKLCNVHSKMQAKKIKIVDENLFQNLDNKIFDLTSTIDRLVYETRIVVKRMNELEENSNTLELNLNQQCLSKLTGMINKLTHSSTFYATFSDENERNDIILRLTGKLPEGDSEREIKSQRPSIFSGLFQFILLCVYEAMIVVFQMFKFDRSRMNLDRIRNAWARVDPNRKYIDQAYAFLGRKPSASIQTAAETTIN</sequence>
<accession>A0ABP0E6U2</accession>
<reference evidence="4 5" key="1">
    <citation type="submission" date="2024-01" db="EMBL/GenBank/DDBJ databases">
        <authorList>
            <consortium name="Genoscope - CEA"/>
            <person name="William W."/>
        </authorList>
    </citation>
    <scope>NUCLEOTIDE SEQUENCE [LARGE SCALE GENOMIC DNA]</scope>
    <source>
        <strain evidence="4 5">29B2s-10</strain>
    </source>
</reference>
<dbReference type="Pfam" id="PF25995">
    <property type="entry name" value="STB6_N"/>
    <property type="match status" value="1"/>
</dbReference>
<feature type="transmembrane region" description="Helical" evidence="2">
    <location>
        <begin position="916"/>
        <end position="936"/>
    </location>
</feature>
<gene>
    <name evidence="4" type="ORF">CAAN4_B00782</name>
</gene>
<keyword evidence="2" id="KW-0812">Transmembrane</keyword>
<evidence type="ECO:0000313" key="4">
    <source>
        <dbReference type="EMBL" id="CAK7895545.1"/>
    </source>
</evidence>
<dbReference type="PANTHER" id="PTHR31011:SF2">
    <property type="entry name" value="PROTEIN STB2-RELATED"/>
    <property type="match status" value="1"/>
</dbReference>
<dbReference type="InterPro" id="IPR059025">
    <property type="entry name" value="STB6_N"/>
</dbReference>
<dbReference type="Proteomes" id="UP001497600">
    <property type="component" value="Chromosome B"/>
</dbReference>
<feature type="domain" description="STB6-like N-terminal" evidence="3">
    <location>
        <begin position="15"/>
        <end position="175"/>
    </location>
</feature>
<evidence type="ECO:0000256" key="2">
    <source>
        <dbReference type="SAM" id="Phobius"/>
    </source>
</evidence>
<dbReference type="InterPro" id="IPR038919">
    <property type="entry name" value="STB2/STB2"/>
</dbReference>